<reference evidence="6 7" key="1">
    <citation type="submission" date="2024-04" db="EMBL/GenBank/DDBJ databases">
        <title>Human intestinal bacterial collection.</title>
        <authorList>
            <person name="Pauvert C."/>
            <person name="Hitch T.C.A."/>
            <person name="Clavel T."/>
        </authorList>
    </citation>
    <scope>NUCLEOTIDE SEQUENCE [LARGE SCALE GENOMIC DNA]</scope>
    <source>
        <strain evidence="6 7">CLA-AA-H161</strain>
    </source>
</reference>
<evidence type="ECO:0000313" key="6">
    <source>
        <dbReference type="EMBL" id="MEQ2411638.1"/>
    </source>
</evidence>
<dbReference type="Gene3D" id="3.40.30.80">
    <property type="match status" value="1"/>
</dbReference>
<dbReference type="Pfam" id="PF07992">
    <property type="entry name" value="Pyr_redox_2"/>
    <property type="match status" value="1"/>
</dbReference>
<sequence>MENKNFYDVVVIGGGPAGLTAALYLARACYRVLVIEKEKFGGQITITDEVVNYPGVEKTSGKELTAVMQKQAEHFGAEFLLGEVASLKKAETPSSAEIWETTTDKGSYQSFGILLATGAHPRMIGFPGEADFRGHGVAYCATCDGEFFRGKEIFVVGGGFAAAEESVFLTKYASHVTILIRGNDFSCAEAVAEAAKNHPKITVLTNTEVVYVEGDHTLRKICYKNKNTEEETIFDSADDTFGVFVFAGYAPNTDLVKDLIALDSHGYVETDRTQKTSCPGIYAAGDVCQKNLRQVVTAVGDGATAATELEKYAAAMQEKTGIHPEKPIKKETEVHEEPSAGKETEGKSSAGIFSQDIVNQLNVVFSRMEGNLQLDLHLDSRPVSQELKGYMTELEKYTDKLTVQESNSASDSAALLPFVEVLTASGEKTGLAFHGVPGGHEFTSFILGLYNAAGPGQPLDPTIRERILAIDHKVQMQILVSLSCTMCPDLVAAAQRIASLNPLVTAEVYDIAHFPDLKEKYNVMSVPCLVINQDQVTFGKKNIQQLLELL</sequence>
<dbReference type="InterPro" id="IPR023753">
    <property type="entry name" value="FAD/NAD-binding_dom"/>
</dbReference>
<dbReference type="Proteomes" id="UP001470752">
    <property type="component" value="Unassembled WGS sequence"/>
</dbReference>
<keyword evidence="1" id="KW-0285">Flavoprotein</keyword>
<feature type="region of interest" description="Disordered" evidence="3">
    <location>
        <begin position="320"/>
        <end position="348"/>
    </location>
</feature>
<evidence type="ECO:0000313" key="7">
    <source>
        <dbReference type="Proteomes" id="UP001470752"/>
    </source>
</evidence>
<dbReference type="RefSeq" id="WP_195588313.1">
    <property type="nucleotide sequence ID" value="NZ_JBBNFW010000070.1"/>
</dbReference>
<proteinExistence type="predicted"/>
<name>A0ABV1CHC9_9FIRM</name>
<dbReference type="Gene3D" id="3.50.50.60">
    <property type="entry name" value="FAD/NAD(P)-binding domain"/>
    <property type="match status" value="2"/>
</dbReference>
<organism evidence="6 7">
    <name type="scientific">Blautia acetigignens</name>
    <dbReference type="NCBI Taxonomy" id="2981783"/>
    <lineage>
        <taxon>Bacteria</taxon>
        <taxon>Bacillati</taxon>
        <taxon>Bacillota</taxon>
        <taxon>Clostridia</taxon>
        <taxon>Lachnospirales</taxon>
        <taxon>Lachnospiraceae</taxon>
        <taxon>Blautia</taxon>
    </lineage>
</organism>
<gene>
    <name evidence="6" type="ORF">AAAX94_01045</name>
</gene>
<feature type="domain" description="FAD/NAD(P)-binding" evidence="4">
    <location>
        <begin position="7"/>
        <end position="302"/>
    </location>
</feature>
<evidence type="ECO:0000256" key="1">
    <source>
        <dbReference type="ARBA" id="ARBA00022630"/>
    </source>
</evidence>
<dbReference type="PANTHER" id="PTHR48105">
    <property type="entry name" value="THIOREDOXIN REDUCTASE 1-RELATED-RELATED"/>
    <property type="match status" value="1"/>
</dbReference>
<evidence type="ECO:0000259" key="4">
    <source>
        <dbReference type="Pfam" id="PF07992"/>
    </source>
</evidence>
<keyword evidence="7" id="KW-1185">Reference proteome</keyword>
<accession>A0ABV1CHC9</accession>
<protein>
    <submittedName>
        <fullName evidence="6">FAD-dependent oxidoreductase</fullName>
    </submittedName>
</protein>
<dbReference type="SUPFAM" id="SSF52833">
    <property type="entry name" value="Thioredoxin-like"/>
    <property type="match status" value="2"/>
</dbReference>
<dbReference type="PRINTS" id="PR00368">
    <property type="entry name" value="FADPNR"/>
</dbReference>
<dbReference type="InterPro" id="IPR050097">
    <property type="entry name" value="Ferredoxin-NADP_redctase_2"/>
</dbReference>
<feature type="domain" description="Thioredoxin-like fold" evidence="5">
    <location>
        <begin position="475"/>
        <end position="541"/>
    </location>
</feature>
<comment type="caution">
    <text evidence="6">The sequence shown here is derived from an EMBL/GenBank/DDBJ whole genome shotgun (WGS) entry which is preliminary data.</text>
</comment>
<evidence type="ECO:0000259" key="5">
    <source>
        <dbReference type="Pfam" id="PF13192"/>
    </source>
</evidence>
<dbReference type="Pfam" id="PF13192">
    <property type="entry name" value="Thioredoxin_3"/>
    <property type="match status" value="1"/>
</dbReference>
<dbReference type="InterPro" id="IPR036188">
    <property type="entry name" value="FAD/NAD-bd_sf"/>
</dbReference>
<dbReference type="NCBIfam" id="TIGR03143">
    <property type="entry name" value="AhpF_homolog"/>
    <property type="match status" value="1"/>
</dbReference>
<evidence type="ECO:0000256" key="2">
    <source>
        <dbReference type="ARBA" id="ARBA00023002"/>
    </source>
</evidence>
<dbReference type="PRINTS" id="PR00469">
    <property type="entry name" value="PNDRDTASEII"/>
</dbReference>
<dbReference type="InterPro" id="IPR036249">
    <property type="entry name" value="Thioredoxin-like_sf"/>
</dbReference>
<keyword evidence="2" id="KW-0560">Oxidoreductase</keyword>
<evidence type="ECO:0000256" key="3">
    <source>
        <dbReference type="SAM" id="MobiDB-lite"/>
    </source>
</evidence>
<dbReference type="InterPro" id="IPR012336">
    <property type="entry name" value="Thioredoxin-like_fold"/>
</dbReference>
<dbReference type="InterPro" id="IPR017561">
    <property type="entry name" value="AhpF_homologue_put"/>
</dbReference>
<feature type="compositionally biased region" description="Basic and acidic residues" evidence="3">
    <location>
        <begin position="320"/>
        <end position="346"/>
    </location>
</feature>
<dbReference type="SUPFAM" id="SSF51905">
    <property type="entry name" value="FAD/NAD(P)-binding domain"/>
    <property type="match status" value="1"/>
</dbReference>
<dbReference type="EMBL" id="JBBNFW010000070">
    <property type="protein sequence ID" value="MEQ2411638.1"/>
    <property type="molecule type" value="Genomic_DNA"/>
</dbReference>